<gene>
    <name evidence="1" type="ORF">QTG54_006061</name>
</gene>
<dbReference type="Proteomes" id="UP001224775">
    <property type="component" value="Unassembled WGS sequence"/>
</dbReference>
<sequence>MSTPGGAPIHKDQLKAKYIGTGDADMTKYEWVTNMHRDTMASHVGHYDQMSYYAVAQNESLGRVKKEFLEKMLEPCGKPPVGAKEEAYEKILNN</sequence>
<name>A0AAD8YDC5_9STRA</name>
<dbReference type="GO" id="GO:0071011">
    <property type="term" value="C:precatalytic spliceosome"/>
    <property type="evidence" value="ECO:0007669"/>
    <property type="project" value="TreeGrafter"/>
</dbReference>
<organism evidence="1 2">
    <name type="scientific">Skeletonema marinoi</name>
    <dbReference type="NCBI Taxonomy" id="267567"/>
    <lineage>
        <taxon>Eukaryota</taxon>
        <taxon>Sar</taxon>
        <taxon>Stramenopiles</taxon>
        <taxon>Ochrophyta</taxon>
        <taxon>Bacillariophyta</taxon>
        <taxon>Coscinodiscophyceae</taxon>
        <taxon>Thalassiosirophycidae</taxon>
        <taxon>Thalassiosirales</taxon>
        <taxon>Skeletonemataceae</taxon>
        <taxon>Skeletonema</taxon>
        <taxon>Skeletonema marinoi-dohrnii complex</taxon>
    </lineage>
</organism>
<evidence type="ECO:0000313" key="2">
    <source>
        <dbReference type="Proteomes" id="UP001224775"/>
    </source>
</evidence>
<dbReference type="PANTHER" id="PTHR20978">
    <property type="entry name" value="SPLICING FACTOR 3B SUBUNIT 5"/>
    <property type="match status" value="1"/>
</dbReference>
<reference evidence="1" key="1">
    <citation type="submission" date="2023-06" db="EMBL/GenBank/DDBJ databases">
        <title>Survivors Of The Sea: Transcriptome response of Skeletonema marinoi to long-term dormancy.</title>
        <authorList>
            <person name="Pinder M.I.M."/>
            <person name="Kourtchenko O."/>
            <person name="Robertson E.K."/>
            <person name="Larsson T."/>
            <person name="Maumus F."/>
            <person name="Osuna-Cruz C.M."/>
            <person name="Vancaester E."/>
            <person name="Stenow R."/>
            <person name="Vandepoele K."/>
            <person name="Ploug H."/>
            <person name="Bruchert V."/>
            <person name="Godhe A."/>
            <person name="Topel M."/>
        </authorList>
    </citation>
    <scope>NUCLEOTIDE SEQUENCE</scope>
    <source>
        <strain evidence="1">R05AC</strain>
    </source>
</reference>
<dbReference type="GO" id="GO:0000398">
    <property type="term" value="P:mRNA splicing, via spliceosome"/>
    <property type="evidence" value="ECO:0007669"/>
    <property type="project" value="TreeGrafter"/>
</dbReference>
<dbReference type="EMBL" id="JATAAI010000009">
    <property type="protein sequence ID" value="KAK1743440.1"/>
    <property type="molecule type" value="Genomic_DNA"/>
</dbReference>
<dbReference type="InterPro" id="IPR009846">
    <property type="entry name" value="SF3b5/RDS3-10"/>
</dbReference>
<evidence type="ECO:0000313" key="1">
    <source>
        <dbReference type="EMBL" id="KAK1743440.1"/>
    </source>
</evidence>
<dbReference type="Pfam" id="PF07189">
    <property type="entry name" value="SF3b10"/>
    <property type="match status" value="1"/>
</dbReference>
<comment type="caution">
    <text evidence="1">The sequence shown here is derived from an EMBL/GenBank/DDBJ whole genome shotgun (WGS) entry which is preliminary data.</text>
</comment>
<proteinExistence type="predicted"/>
<dbReference type="GO" id="GO:0005686">
    <property type="term" value="C:U2 snRNP"/>
    <property type="evidence" value="ECO:0007669"/>
    <property type="project" value="TreeGrafter"/>
</dbReference>
<keyword evidence="2" id="KW-1185">Reference proteome</keyword>
<dbReference type="AlphaFoldDB" id="A0AAD8YDC5"/>
<dbReference type="PANTHER" id="PTHR20978:SF0">
    <property type="entry name" value="SPLICING FACTOR 3B SUBUNIT 5"/>
    <property type="match status" value="1"/>
</dbReference>
<protein>
    <submittedName>
        <fullName evidence="1">Splicing factor 3B subunit 5</fullName>
    </submittedName>
</protein>
<accession>A0AAD8YDC5</accession>